<dbReference type="OrthoDB" id="10591805at2759"/>
<dbReference type="EMBL" id="JMSE01000840">
    <property type="protein sequence ID" value="KDN67124.1"/>
    <property type="molecule type" value="Genomic_DNA"/>
</dbReference>
<dbReference type="Proteomes" id="UP000027238">
    <property type="component" value="Unassembled WGS sequence"/>
</dbReference>
<keyword evidence="1" id="KW-0812">Transmembrane</keyword>
<dbReference type="HOGENOM" id="CLU_2483273_0_0_1"/>
<feature type="transmembrane region" description="Helical" evidence="1">
    <location>
        <begin position="40"/>
        <end position="59"/>
    </location>
</feature>
<dbReference type="AlphaFoldDB" id="A0A066XHJ5"/>
<protein>
    <submittedName>
        <fullName evidence="2">Uncharacterized protein</fullName>
    </submittedName>
</protein>
<sequence length="87" mass="9583">MGNGGAHPQTQGTLSFARLLLLHFAFEPLSLLLDTLDEASAKILTIIFFFAACPFLHGFNGRDAILGLFWLIAMIPLTPFCRFLSTI</sequence>
<reference evidence="3" key="1">
    <citation type="journal article" date="2014" name="Genome Announc.">
        <title>Draft genome sequence of Colletotrichum sublineola, a destructive pathogen of cultivated sorghum.</title>
        <authorList>
            <person name="Baroncelli R."/>
            <person name="Sanz-Martin J.M."/>
            <person name="Rech G.E."/>
            <person name="Sukno S.A."/>
            <person name="Thon M.R."/>
        </authorList>
    </citation>
    <scope>NUCLEOTIDE SEQUENCE [LARGE SCALE GENOMIC DNA]</scope>
    <source>
        <strain evidence="3">TX430BB</strain>
    </source>
</reference>
<evidence type="ECO:0000313" key="2">
    <source>
        <dbReference type="EMBL" id="KDN67124.1"/>
    </source>
</evidence>
<evidence type="ECO:0000313" key="3">
    <source>
        <dbReference type="Proteomes" id="UP000027238"/>
    </source>
</evidence>
<evidence type="ECO:0000256" key="1">
    <source>
        <dbReference type="SAM" id="Phobius"/>
    </source>
</evidence>
<feature type="transmembrane region" description="Helical" evidence="1">
    <location>
        <begin position="65"/>
        <end position="84"/>
    </location>
</feature>
<keyword evidence="1" id="KW-1133">Transmembrane helix</keyword>
<accession>A0A066XHJ5</accession>
<proteinExistence type="predicted"/>
<name>A0A066XHJ5_COLSU</name>
<feature type="transmembrane region" description="Helical" evidence="1">
    <location>
        <begin position="15"/>
        <end position="33"/>
    </location>
</feature>
<keyword evidence="3" id="KW-1185">Reference proteome</keyword>
<keyword evidence="1" id="KW-0472">Membrane</keyword>
<comment type="caution">
    <text evidence="2">The sequence shown here is derived from an EMBL/GenBank/DDBJ whole genome shotgun (WGS) entry which is preliminary data.</text>
</comment>
<organism evidence="2 3">
    <name type="scientific">Colletotrichum sublineola</name>
    <name type="common">Sorghum anthracnose fungus</name>
    <dbReference type="NCBI Taxonomy" id="1173701"/>
    <lineage>
        <taxon>Eukaryota</taxon>
        <taxon>Fungi</taxon>
        <taxon>Dikarya</taxon>
        <taxon>Ascomycota</taxon>
        <taxon>Pezizomycotina</taxon>
        <taxon>Sordariomycetes</taxon>
        <taxon>Hypocreomycetidae</taxon>
        <taxon>Glomerellales</taxon>
        <taxon>Glomerellaceae</taxon>
        <taxon>Colletotrichum</taxon>
        <taxon>Colletotrichum graminicola species complex</taxon>
    </lineage>
</organism>
<gene>
    <name evidence="2" type="ORF">CSUB01_04045</name>
</gene>